<dbReference type="PROSITE" id="PS51462">
    <property type="entry name" value="NUDIX"/>
    <property type="match status" value="1"/>
</dbReference>
<dbReference type="InterPro" id="IPR000086">
    <property type="entry name" value="NUDIX_hydrolase_dom"/>
</dbReference>
<dbReference type="PROSITE" id="PS00893">
    <property type="entry name" value="NUDIX_BOX"/>
    <property type="match status" value="1"/>
</dbReference>
<gene>
    <name evidence="3" type="ORF">ACFQ4B_21020</name>
</gene>
<proteinExistence type="predicted"/>
<dbReference type="InterPro" id="IPR020084">
    <property type="entry name" value="NUDIX_hydrolase_CS"/>
</dbReference>
<sequence length="211" mass="24996">MQQANNVLGKVTCFITRERNGEAELLLFRHPNAGIQLPAGTVEFDEEFKDAALREALEETGLEEFGSCEYIGEQKLRLPGDKYATFHNAKVYSRPDFMSSHWAEIRRGIQVDYVREQGEFVQISYIEEDQYPDPNYISYQITGWVDRKDLACEVLRRFYHLRSNCTRDEWEMEADHHVFRLFWAPMSRLPDIVAPQQRWVHYVTEELRYSF</sequence>
<accession>A0ABW3UT56</accession>
<keyword evidence="1" id="KW-0378">Hydrolase</keyword>
<evidence type="ECO:0000256" key="1">
    <source>
        <dbReference type="ARBA" id="ARBA00022801"/>
    </source>
</evidence>
<feature type="domain" description="Nudix hydrolase" evidence="2">
    <location>
        <begin position="6"/>
        <end position="147"/>
    </location>
</feature>
<protein>
    <submittedName>
        <fullName evidence="3">NUDIX domain-containing protein</fullName>
    </submittedName>
</protein>
<name>A0ABW3UT56_9BACL</name>
<dbReference type="Proteomes" id="UP001597180">
    <property type="component" value="Unassembled WGS sequence"/>
</dbReference>
<comment type="caution">
    <text evidence="3">The sequence shown here is derived from an EMBL/GenBank/DDBJ whole genome shotgun (WGS) entry which is preliminary data.</text>
</comment>
<dbReference type="RefSeq" id="WP_345588270.1">
    <property type="nucleotide sequence ID" value="NZ_BAABJG010000015.1"/>
</dbReference>
<keyword evidence="4" id="KW-1185">Reference proteome</keyword>
<dbReference type="Pfam" id="PF00293">
    <property type="entry name" value="NUDIX"/>
    <property type="match status" value="1"/>
</dbReference>
<evidence type="ECO:0000259" key="2">
    <source>
        <dbReference type="PROSITE" id="PS51462"/>
    </source>
</evidence>
<reference evidence="4" key="1">
    <citation type="journal article" date="2019" name="Int. J. Syst. Evol. Microbiol.">
        <title>The Global Catalogue of Microorganisms (GCM) 10K type strain sequencing project: providing services to taxonomists for standard genome sequencing and annotation.</title>
        <authorList>
            <consortium name="The Broad Institute Genomics Platform"/>
            <consortium name="The Broad Institute Genome Sequencing Center for Infectious Disease"/>
            <person name="Wu L."/>
            <person name="Ma J."/>
        </authorList>
    </citation>
    <scope>NUCLEOTIDE SEQUENCE [LARGE SCALE GENOMIC DNA]</scope>
    <source>
        <strain evidence="4">CCUG 53270</strain>
    </source>
</reference>
<dbReference type="Gene3D" id="3.90.79.10">
    <property type="entry name" value="Nucleoside Triphosphate Pyrophosphohydrolase"/>
    <property type="match status" value="1"/>
</dbReference>
<evidence type="ECO:0000313" key="3">
    <source>
        <dbReference type="EMBL" id="MFD1222604.1"/>
    </source>
</evidence>
<dbReference type="SUPFAM" id="SSF55811">
    <property type="entry name" value="Nudix"/>
    <property type="match status" value="1"/>
</dbReference>
<dbReference type="InterPro" id="IPR015797">
    <property type="entry name" value="NUDIX_hydrolase-like_dom_sf"/>
</dbReference>
<organism evidence="3 4">
    <name type="scientific">Paenibacillus vulneris</name>
    <dbReference type="NCBI Taxonomy" id="1133364"/>
    <lineage>
        <taxon>Bacteria</taxon>
        <taxon>Bacillati</taxon>
        <taxon>Bacillota</taxon>
        <taxon>Bacilli</taxon>
        <taxon>Bacillales</taxon>
        <taxon>Paenibacillaceae</taxon>
        <taxon>Paenibacillus</taxon>
    </lineage>
</organism>
<evidence type="ECO:0000313" key="4">
    <source>
        <dbReference type="Proteomes" id="UP001597180"/>
    </source>
</evidence>
<dbReference type="EMBL" id="JBHTLU010000031">
    <property type="protein sequence ID" value="MFD1222604.1"/>
    <property type="molecule type" value="Genomic_DNA"/>
</dbReference>